<evidence type="ECO:0000313" key="2">
    <source>
        <dbReference type="Proteomes" id="UP000799754"/>
    </source>
</evidence>
<evidence type="ECO:0000313" key="1">
    <source>
        <dbReference type="EMBL" id="KAF2622199.1"/>
    </source>
</evidence>
<reference evidence="1" key="1">
    <citation type="journal article" date="2020" name="Stud. Mycol.">
        <title>101 Dothideomycetes genomes: a test case for predicting lifestyles and emergence of pathogens.</title>
        <authorList>
            <person name="Haridas S."/>
            <person name="Albert R."/>
            <person name="Binder M."/>
            <person name="Bloem J."/>
            <person name="Labutti K."/>
            <person name="Salamov A."/>
            <person name="Andreopoulos B."/>
            <person name="Baker S."/>
            <person name="Barry K."/>
            <person name="Bills G."/>
            <person name="Bluhm B."/>
            <person name="Cannon C."/>
            <person name="Castanera R."/>
            <person name="Culley D."/>
            <person name="Daum C."/>
            <person name="Ezra D."/>
            <person name="Gonzalez J."/>
            <person name="Henrissat B."/>
            <person name="Kuo A."/>
            <person name="Liang C."/>
            <person name="Lipzen A."/>
            <person name="Lutzoni F."/>
            <person name="Magnuson J."/>
            <person name="Mondo S."/>
            <person name="Nolan M."/>
            <person name="Ohm R."/>
            <person name="Pangilinan J."/>
            <person name="Park H.-J."/>
            <person name="Ramirez L."/>
            <person name="Alfaro M."/>
            <person name="Sun H."/>
            <person name="Tritt A."/>
            <person name="Yoshinaga Y."/>
            <person name="Zwiers L.-H."/>
            <person name="Turgeon B."/>
            <person name="Goodwin S."/>
            <person name="Spatafora J."/>
            <person name="Crous P."/>
            <person name="Grigoriev I."/>
        </authorList>
    </citation>
    <scope>NUCLEOTIDE SEQUENCE</scope>
    <source>
        <strain evidence="1">CBS 525.71</strain>
    </source>
</reference>
<organism evidence="1 2">
    <name type="scientific">Macroventuria anomochaeta</name>
    <dbReference type="NCBI Taxonomy" id="301207"/>
    <lineage>
        <taxon>Eukaryota</taxon>
        <taxon>Fungi</taxon>
        <taxon>Dikarya</taxon>
        <taxon>Ascomycota</taxon>
        <taxon>Pezizomycotina</taxon>
        <taxon>Dothideomycetes</taxon>
        <taxon>Pleosporomycetidae</taxon>
        <taxon>Pleosporales</taxon>
        <taxon>Pleosporineae</taxon>
        <taxon>Didymellaceae</taxon>
        <taxon>Macroventuria</taxon>
    </lineage>
</organism>
<sequence>MPVSRYLSVTALAALLSLVISDDVYNPDSICYSYGVDFVDEGNYFINSLSTDPFTSVSTFKGCNTDVADIVLIDPNNIEYLCDEIPTTPADTKQLSKCPIQKNQMSSGHWLLLILGNNGAYPAQPFAWQRDLYLTLGPQVTSTYTPTMTASTTIIPITTKTTTTTSLLVTEVGPFTTFTIPSATAKRTKTITPKAVTTTSTKTLTKTRLDATRVFVTTTQTATATCTLPGRPQPDKPCRYTPTLLHPAALATPTQISKNRYMRRSDRVVDYEWARARVEAAKQRRNAQAQGLQRRAPDEETTTLTAATPVTTTTTVTADATTTTETVLETQTSTSELPPATVYSGVFTYTTTLPTPTKTRLRIGWATTTKTITWGATFTRHTTVTPAASVSACKKAGGHF</sequence>
<protein>
    <submittedName>
        <fullName evidence="1">Uncharacterized protein</fullName>
    </submittedName>
</protein>
<comment type="caution">
    <text evidence="1">The sequence shown here is derived from an EMBL/GenBank/DDBJ whole genome shotgun (WGS) entry which is preliminary data.</text>
</comment>
<name>A0ACB6RM11_9PLEO</name>
<gene>
    <name evidence="1" type="ORF">BU25DRAFT_415541</name>
</gene>
<proteinExistence type="predicted"/>
<dbReference type="EMBL" id="MU006747">
    <property type="protein sequence ID" value="KAF2622199.1"/>
    <property type="molecule type" value="Genomic_DNA"/>
</dbReference>
<keyword evidence="2" id="KW-1185">Reference proteome</keyword>
<dbReference type="Proteomes" id="UP000799754">
    <property type="component" value="Unassembled WGS sequence"/>
</dbReference>
<accession>A0ACB6RM11</accession>